<dbReference type="PANTHER" id="PTHR21666:SF270">
    <property type="entry name" value="MUREIN HYDROLASE ACTIVATOR ENVC"/>
    <property type="match status" value="1"/>
</dbReference>
<feature type="transmembrane region" description="Helical" evidence="2">
    <location>
        <begin position="82"/>
        <end position="106"/>
    </location>
</feature>
<dbReference type="CDD" id="cd12797">
    <property type="entry name" value="M23_peptidase"/>
    <property type="match status" value="1"/>
</dbReference>
<keyword evidence="2" id="KW-0472">Membrane</keyword>
<dbReference type="InterPro" id="IPR016047">
    <property type="entry name" value="M23ase_b-sheet_dom"/>
</dbReference>
<evidence type="ECO:0000256" key="2">
    <source>
        <dbReference type="SAM" id="Phobius"/>
    </source>
</evidence>
<gene>
    <name evidence="4" type="ORF">F1C12_21945</name>
</gene>
<feature type="region of interest" description="Disordered" evidence="1">
    <location>
        <begin position="16"/>
        <end position="78"/>
    </location>
</feature>
<dbReference type="AlphaFoldDB" id="A0A7G6YHI3"/>
<dbReference type="KEGG" id="lse:F1C12_21945"/>
<dbReference type="InterPro" id="IPR050570">
    <property type="entry name" value="Cell_wall_metabolism_enzyme"/>
</dbReference>
<dbReference type="Gene3D" id="2.70.70.10">
    <property type="entry name" value="Glucose Permease (Domain IIA)"/>
    <property type="match status" value="1"/>
</dbReference>
<keyword evidence="2" id="KW-1133">Transmembrane helix</keyword>
<dbReference type="InterPro" id="IPR011055">
    <property type="entry name" value="Dup_hybrid_motif"/>
</dbReference>
<feature type="compositionally biased region" description="Polar residues" evidence="1">
    <location>
        <begin position="40"/>
        <end position="50"/>
    </location>
</feature>
<evidence type="ECO:0000313" key="4">
    <source>
        <dbReference type="EMBL" id="QNE37948.1"/>
    </source>
</evidence>
<organism evidence="4 5">
    <name type="scientific">Leifsonia shinshuensis</name>
    <dbReference type="NCBI Taxonomy" id="150026"/>
    <lineage>
        <taxon>Bacteria</taxon>
        <taxon>Bacillati</taxon>
        <taxon>Actinomycetota</taxon>
        <taxon>Actinomycetes</taxon>
        <taxon>Micrococcales</taxon>
        <taxon>Microbacteriaceae</taxon>
        <taxon>Leifsonia</taxon>
    </lineage>
</organism>
<dbReference type="Pfam" id="PF01551">
    <property type="entry name" value="Peptidase_M23"/>
    <property type="match status" value="1"/>
</dbReference>
<evidence type="ECO:0000256" key="1">
    <source>
        <dbReference type="SAM" id="MobiDB-lite"/>
    </source>
</evidence>
<dbReference type="Proteomes" id="UP000515511">
    <property type="component" value="Plasmid unnamed1"/>
</dbReference>
<keyword evidence="4" id="KW-0614">Plasmid</keyword>
<name>A0A7G6YHI3_9MICO</name>
<feature type="domain" description="M23ase beta-sheet core" evidence="3">
    <location>
        <begin position="201"/>
        <end position="301"/>
    </location>
</feature>
<protein>
    <submittedName>
        <fullName evidence="4">M23 family metallopeptidase</fullName>
    </submittedName>
</protein>
<evidence type="ECO:0000313" key="5">
    <source>
        <dbReference type="Proteomes" id="UP000515511"/>
    </source>
</evidence>
<dbReference type="EMBL" id="CP043642">
    <property type="protein sequence ID" value="QNE37948.1"/>
    <property type="molecule type" value="Genomic_DNA"/>
</dbReference>
<dbReference type="PANTHER" id="PTHR21666">
    <property type="entry name" value="PEPTIDASE-RELATED"/>
    <property type="match status" value="1"/>
</dbReference>
<reference evidence="5" key="1">
    <citation type="submission" date="2019-09" db="EMBL/GenBank/DDBJ databases">
        <title>Antimicrobial potential of Antarctic Bacteria.</title>
        <authorList>
            <person name="Benaud N."/>
            <person name="Edwards R.J."/>
            <person name="Ferrari B.C."/>
        </authorList>
    </citation>
    <scope>NUCLEOTIDE SEQUENCE [LARGE SCALE GENOMIC DNA]</scope>
    <source>
        <strain evidence="5">INR9</strain>
        <plasmid evidence="5">unnamed1</plasmid>
    </source>
</reference>
<dbReference type="SUPFAM" id="SSF51261">
    <property type="entry name" value="Duplicated hybrid motif"/>
    <property type="match status" value="1"/>
</dbReference>
<sequence length="310" mass="33075">MRPPVGISRRYRFERTYGSSHAKTSEPFATMPAHSRHRQSANALLSTAYQHESRRARRDAERRRPVSRPAAVARQRRTRKRWAPIAALALAGTLFGTYALPAYAVVPGERQQIATARPGELQTVTVAATELAPVAREGVAVTAPPKPKPKATVTAPNSVRRTANTFTNDPASPIQWPFDVGVPISDGFGYRVAPCSGCSSYHEGIDMNPGAGSPIQAIADGVVREVGNPSGSLGVYAIIDHQIDGETVSSLYAHMAYGSLALRVGQTVKVRQLVGLVGSTGASTGAHLHLGISVNGTPVDPFAWLTQKVK</sequence>
<proteinExistence type="predicted"/>
<geneLocation type="plasmid" evidence="4 5">
    <name>unnamed1</name>
</geneLocation>
<dbReference type="GO" id="GO:0004222">
    <property type="term" value="F:metalloendopeptidase activity"/>
    <property type="evidence" value="ECO:0007669"/>
    <property type="project" value="TreeGrafter"/>
</dbReference>
<accession>A0A7G6YHI3</accession>
<evidence type="ECO:0000259" key="3">
    <source>
        <dbReference type="Pfam" id="PF01551"/>
    </source>
</evidence>
<keyword evidence="2" id="KW-0812">Transmembrane</keyword>